<organism evidence="1 2">
    <name type="scientific">Hypsizygus marmoreus</name>
    <name type="common">White beech mushroom</name>
    <name type="synonym">Agaricus marmoreus</name>
    <dbReference type="NCBI Taxonomy" id="39966"/>
    <lineage>
        <taxon>Eukaryota</taxon>
        <taxon>Fungi</taxon>
        <taxon>Dikarya</taxon>
        <taxon>Basidiomycota</taxon>
        <taxon>Agaricomycotina</taxon>
        <taxon>Agaricomycetes</taxon>
        <taxon>Agaricomycetidae</taxon>
        <taxon>Agaricales</taxon>
        <taxon>Tricholomatineae</taxon>
        <taxon>Lyophyllaceae</taxon>
        <taxon>Hypsizygus</taxon>
    </lineage>
</organism>
<name>A0A369K446_HYPMA</name>
<dbReference type="SUPFAM" id="SSF81301">
    <property type="entry name" value="Nucleotidyltransferase"/>
    <property type="match status" value="1"/>
</dbReference>
<sequence>MIPLSIEDIRRTAQTTVSVLEEAGFASCLVGSCANSEHGVTRIPNDIDILVLTDGVSAEQLKILITQNNRCFHLTRPADNPHAAYQVLWYTFSPTSQKGVPKICRVDVLIPGVINLPLIPPDLVVYSGASGLPVMPLVAVLLHKVLAWRAHGESPKQRAQDKQIVDVGDVGELLELASASGSTLADQGWLPQWFIDTAVGAVAQYVQIYPATVTRWARILGQECEHTTFHA</sequence>
<keyword evidence="2" id="KW-1185">Reference proteome</keyword>
<accession>A0A369K446</accession>
<comment type="caution">
    <text evidence="1">The sequence shown here is derived from an EMBL/GenBank/DDBJ whole genome shotgun (WGS) entry which is preliminary data.</text>
</comment>
<reference evidence="1" key="1">
    <citation type="submission" date="2018-04" db="EMBL/GenBank/DDBJ databases">
        <title>Whole genome sequencing of Hypsizygus marmoreus.</title>
        <authorList>
            <person name="Choi I.-G."/>
            <person name="Min B."/>
            <person name="Kim J.-G."/>
            <person name="Kim S."/>
            <person name="Oh Y.-L."/>
            <person name="Kong W.-S."/>
            <person name="Park H."/>
            <person name="Jeong J."/>
            <person name="Song E.-S."/>
        </authorList>
    </citation>
    <scope>NUCLEOTIDE SEQUENCE [LARGE SCALE GENOMIC DNA]</scope>
    <source>
        <strain evidence="1">51987-8</strain>
    </source>
</reference>
<dbReference type="OrthoDB" id="3051727at2759"/>
<evidence type="ECO:0000313" key="2">
    <source>
        <dbReference type="Proteomes" id="UP000076154"/>
    </source>
</evidence>
<evidence type="ECO:0000313" key="1">
    <source>
        <dbReference type="EMBL" id="RDB29409.1"/>
    </source>
</evidence>
<dbReference type="EMBL" id="LUEZ02000010">
    <property type="protein sequence ID" value="RDB29409.1"/>
    <property type="molecule type" value="Genomic_DNA"/>
</dbReference>
<dbReference type="InParanoid" id="A0A369K446"/>
<proteinExistence type="predicted"/>
<dbReference type="InterPro" id="IPR043519">
    <property type="entry name" value="NT_sf"/>
</dbReference>
<dbReference type="Gene3D" id="3.30.460.40">
    <property type="match status" value="1"/>
</dbReference>
<gene>
    <name evidence="1" type="ORF">Hypma_015950</name>
</gene>
<dbReference type="AlphaFoldDB" id="A0A369K446"/>
<protein>
    <submittedName>
        <fullName evidence="1">Uncharacterized protein</fullName>
    </submittedName>
</protein>
<dbReference type="Proteomes" id="UP000076154">
    <property type="component" value="Unassembled WGS sequence"/>
</dbReference>